<comment type="caution">
    <text evidence="2">The sequence shown here is derived from an EMBL/GenBank/DDBJ whole genome shotgun (WGS) entry which is preliminary data.</text>
</comment>
<protein>
    <submittedName>
        <fullName evidence="2">Uncharacterized protein</fullName>
    </submittedName>
</protein>
<reference evidence="2 3" key="1">
    <citation type="submission" date="2021-05" db="EMBL/GenBank/DDBJ databases">
        <title>Genome Assembly of Synthetic Allotetraploid Brassica napus Reveals Homoeologous Exchanges between Subgenomes.</title>
        <authorList>
            <person name="Davis J.T."/>
        </authorList>
    </citation>
    <scope>NUCLEOTIDE SEQUENCE [LARGE SCALE GENOMIC DNA]</scope>
    <source>
        <strain evidence="3">cv. Da-Ae</strain>
        <tissue evidence="2">Seedling</tissue>
    </source>
</reference>
<feature type="compositionally biased region" description="Low complexity" evidence="1">
    <location>
        <begin position="64"/>
        <end position="74"/>
    </location>
</feature>
<keyword evidence="3" id="KW-1185">Reference proteome</keyword>
<feature type="region of interest" description="Disordered" evidence="1">
    <location>
        <begin position="330"/>
        <end position="369"/>
    </location>
</feature>
<name>A0ABQ7ZHS6_BRANA</name>
<feature type="non-terminal residue" evidence="2">
    <location>
        <position position="1"/>
    </location>
</feature>
<gene>
    <name evidence="2" type="ORF">HID58_067047</name>
</gene>
<organism evidence="2 3">
    <name type="scientific">Brassica napus</name>
    <name type="common">Rape</name>
    <dbReference type="NCBI Taxonomy" id="3708"/>
    <lineage>
        <taxon>Eukaryota</taxon>
        <taxon>Viridiplantae</taxon>
        <taxon>Streptophyta</taxon>
        <taxon>Embryophyta</taxon>
        <taxon>Tracheophyta</taxon>
        <taxon>Spermatophyta</taxon>
        <taxon>Magnoliopsida</taxon>
        <taxon>eudicotyledons</taxon>
        <taxon>Gunneridae</taxon>
        <taxon>Pentapetalae</taxon>
        <taxon>rosids</taxon>
        <taxon>malvids</taxon>
        <taxon>Brassicales</taxon>
        <taxon>Brassicaceae</taxon>
        <taxon>Brassiceae</taxon>
        <taxon>Brassica</taxon>
    </lineage>
</organism>
<feature type="compositionally biased region" description="Basic and acidic residues" evidence="1">
    <location>
        <begin position="349"/>
        <end position="359"/>
    </location>
</feature>
<evidence type="ECO:0000313" key="2">
    <source>
        <dbReference type="EMBL" id="KAH0879653.1"/>
    </source>
</evidence>
<evidence type="ECO:0000313" key="3">
    <source>
        <dbReference type="Proteomes" id="UP000824890"/>
    </source>
</evidence>
<accession>A0ABQ7ZHS6</accession>
<dbReference type="Proteomes" id="UP000824890">
    <property type="component" value="Unassembled WGS sequence"/>
</dbReference>
<proteinExistence type="predicted"/>
<evidence type="ECO:0000256" key="1">
    <source>
        <dbReference type="SAM" id="MobiDB-lite"/>
    </source>
</evidence>
<sequence length="369" mass="40471">VPMRSERRDGLDEALKFVPSRDVLFVALPPCISRMKSKPNLALDSSSIGGRVRSKKQRSRVGPSESTDSSGSSLDLTVEVKNSSHVVAEAVSPSVEVDRFLPVGPLSSIGVEEVANWRAKRGSTTQVLMGAGLRSLLSSTFLDVPCVDSSLGRRTNERVLKLPIERCQVPFLVSREALERCNIWGNMSGPKVKKHWRNTKGLWRSHVGVPFDPGGSAGGGLFCLHPIHPDRSSPGDVSVVPLGERMDDHDSLRADLAALTSQLREEKDDFLAKKKEIKALRLKVRNQDEARMLAASEKVSLREQLERREEEVCDLRCAAETFDVEKTMATSEAEFQGLPAPSFEGEPVIPDKTEAEKTQEPAADDPPAD</sequence>
<dbReference type="EMBL" id="JAGKQM010000015">
    <property type="protein sequence ID" value="KAH0879653.1"/>
    <property type="molecule type" value="Genomic_DNA"/>
</dbReference>
<feature type="region of interest" description="Disordered" evidence="1">
    <location>
        <begin position="43"/>
        <end position="74"/>
    </location>
</feature>